<evidence type="ECO:0000313" key="4">
    <source>
        <dbReference type="Proteomes" id="UP000837932"/>
    </source>
</evidence>
<evidence type="ECO:0000259" key="2">
    <source>
        <dbReference type="Pfam" id="PF18962"/>
    </source>
</evidence>
<sequence length="819" mass="90074">MKFVWSIFLAILSLQISVAQWKFNDPTPSMVSAAPNFQYAILYSIDTEGNSFYVWADYRDDKIELYAQKLDSRGVVQWTKDGLRIGKILDRSTFIYTPKLIKPDGKGGAFIAWHRCFDLVKTERRNLYAQYISSDGKEQWATDGIKVTEQELTSYDANDGVMELNDLKNGQLQFTFNNYNSSSNENIVYTKKLDYAGKVVENETKLLEAKGLETKVLYDEKYNKFIALIKDVSADYLYQTFDATNKPIISAAAFYKNPFSGNSRIDLFKVDTEGNAIVGRTLSGEDKKIVVAHKVSKEGKSIWGTDGVNLGSNTAFDVQVVPTSDGGGIATWIDTGDRARPFQKAKIKANGDIVWKNDVFTPRSDKPYFLPNKLVPDGKDGAYTLWLKPKTIGYDLTIQRIDANGDVRFGEDGVAIKDFTFFSDYRLIPHPKGGVILLYGCNKELEDGRGGSVDLYTNYFTETGKYGFEQPPVISVAPIVANSFCAGQNFTVSFATSGGNFNLDNSFRILLSDKTGSFDKAIEIGKDNRKNVNVKTIQGLEVGTYKIKVISTSPIIESTNTIDINIGEVEIPVITTDKLAICAGTSEKVTLSSSSCLGGLLKWSNNSSGTSITISPAENITYTAVCSVTGCKESASSNGILIQLIKILATASNTGPYFEGELLKLSSSTSNGLAPLKYEWAGPNAFAATTQNPSILNIGVNASGTYSVKITDTNNCSGIAQTEVKVNPILANEISKESSVNIYPNPVREELKISFEAEPNKQVTITFLDQNGRIIEQKNINSTGGFQQEKLNTSHLTNGQYFLKINTSSQEVVKKVVIF</sequence>
<proteinExistence type="predicted"/>
<dbReference type="EMBL" id="CAKLPY010000002">
    <property type="protein sequence ID" value="CAH0996525.1"/>
    <property type="molecule type" value="Genomic_DNA"/>
</dbReference>
<dbReference type="InterPro" id="IPR013783">
    <property type="entry name" value="Ig-like_fold"/>
</dbReference>
<evidence type="ECO:0000256" key="1">
    <source>
        <dbReference type="SAM" id="SignalP"/>
    </source>
</evidence>
<dbReference type="RefSeq" id="WP_238807081.1">
    <property type="nucleotide sequence ID" value="NZ_CAKLPY010000002.1"/>
</dbReference>
<gene>
    <name evidence="3" type="ORF">EMA8858_02657</name>
</gene>
<feature type="chain" id="PRO_5045665587" description="Secretion system C-terminal sorting domain-containing protein" evidence="1">
    <location>
        <begin position="20"/>
        <end position="819"/>
    </location>
</feature>
<comment type="caution">
    <text evidence="3">The sequence shown here is derived from an EMBL/GenBank/DDBJ whole genome shotgun (WGS) entry which is preliminary data.</text>
</comment>
<organism evidence="3 4">
    <name type="scientific">Emticicia aquatica</name>
    <dbReference type="NCBI Taxonomy" id="1681835"/>
    <lineage>
        <taxon>Bacteria</taxon>
        <taxon>Pseudomonadati</taxon>
        <taxon>Bacteroidota</taxon>
        <taxon>Cytophagia</taxon>
        <taxon>Cytophagales</taxon>
        <taxon>Leadbetterellaceae</taxon>
        <taxon>Emticicia</taxon>
    </lineage>
</organism>
<accession>A0ABN8EWV1</accession>
<keyword evidence="4" id="KW-1185">Reference proteome</keyword>
<reference evidence="3" key="1">
    <citation type="submission" date="2021-12" db="EMBL/GenBank/DDBJ databases">
        <authorList>
            <person name="Rodrigo-Torres L."/>
            <person name="Arahal R. D."/>
            <person name="Lucena T."/>
        </authorList>
    </citation>
    <scope>NUCLEOTIDE SEQUENCE</scope>
    <source>
        <strain evidence="3">CECT 8858</strain>
    </source>
</reference>
<name>A0ABN8EWV1_9BACT</name>
<dbReference type="Gene3D" id="2.60.40.10">
    <property type="entry name" value="Immunoglobulins"/>
    <property type="match status" value="1"/>
</dbReference>
<dbReference type="Pfam" id="PF18962">
    <property type="entry name" value="Por_Secre_tail"/>
    <property type="match status" value="1"/>
</dbReference>
<evidence type="ECO:0000313" key="3">
    <source>
        <dbReference type="EMBL" id="CAH0996525.1"/>
    </source>
</evidence>
<feature type="domain" description="Secretion system C-terminal sorting" evidence="2">
    <location>
        <begin position="742"/>
        <end position="818"/>
    </location>
</feature>
<dbReference type="NCBIfam" id="TIGR04183">
    <property type="entry name" value="Por_Secre_tail"/>
    <property type="match status" value="1"/>
</dbReference>
<keyword evidence="1" id="KW-0732">Signal</keyword>
<dbReference type="InterPro" id="IPR026444">
    <property type="entry name" value="Secre_tail"/>
</dbReference>
<protein>
    <recommendedName>
        <fullName evidence="2">Secretion system C-terminal sorting domain-containing protein</fullName>
    </recommendedName>
</protein>
<feature type="signal peptide" evidence="1">
    <location>
        <begin position="1"/>
        <end position="19"/>
    </location>
</feature>
<dbReference type="Proteomes" id="UP000837932">
    <property type="component" value="Unassembled WGS sequence"/>
</dbReference>